<name>A0ABU7JCN7_9GAMM</name>
<dbReference type="Pfam" id="PF08695">
    <property type="entry name" value="Coa1"/>
    <property type="match status" value="1"/>
</dbReference>
<accession>A0ABU7JCN7</accession>
<feature type="transmembrane region" description="Helical" evidence="1">
    <location>
        <begin position="6"/>
        <end position="33"/>
    </location>
</feature>
<dbReference type="EMBL" id="JAUGZK010000002">
    <property type="protein sequence ID" value="MEE2023458.1"/>
    <property type="molecule type" value="Genomic_DNA"/>
</dbReference>
<evidence type="ECO:0000313" key="2">
    <source>
        <dbReference type="EMBL" id="MEE2023458.1"/>
    </source>
</evidence>
<protein>
    <submittedName>
        <fullName evidence="2">Cytochrome c oxidase assembly factor Coa1 family protein</fullName>
    </submittedName>
</protein>
<keyword evidence="1" id="KW-0472">Membrane</keyword>
<proteinExistence type="predicted"/>
<keyword evidence="3" id="KW-1185">Reference proteome</keyword>
<reference evidence="2 3" key="1">
    <citation type="submission" date="2023-06" db="EMBL/GenBank/DDBJ databases">
        <title>Alkalimonas sp., MEB004 an alkaliphilic bacterium isolated from Lonar Lake, India.</title>
        <authorList>
            <person name="Joshi A."/>
            <person name="Thite S."/>
        </authorList>
    </citation>
    <scope>NUCLEOTIDE SEQUENCE [LARGE SCALE GENOMIC DNA]</scope>
    <source>
        <strain evidence="2 3">MEB004</strain>
    </source>
</reference>
<gene>
    <name evidence="2" type="ORF">QWF21_04300</name>
</gene>
<keyword evidence="1" id="KW-1133">Transmembrane helix</keyword>
<evidence type="ECO:0000313" key="3">
    <source>
        <dbReference type="Proteomes" id="UP001339167"/>
    </source>
</evidence>
<comment type="caution">
    <text evidence="2">The sequence shown here is derived from an EMBL/GenBank/DDBJ whole genome shotgun (WGS) entry which is preliminary data.</text>
</comment>
<dbReference type="InterPro" id="IPR014807">
    <property type="entry name" value="Coa1"/>
</dbReference>
<evidence type="ECO:0000256" key="1">
    <source>
        <dbReference type="SAM" id="Phobius"/>
    </source>
</evidence>
<dbReference type="RefSeq" id="WP_330086806.1">
    <property type="nucleotide sequence ID" value="NZ_JAUGZK010000002.1"/>
</dbReference>
<sequence>MKKTFLWVGLGLAGGMALLAFIGAVILFVMNMLKGDAYELSLKSVSAHPQVIAVFGEPVSPSWFVLGSVNISGPDGSASLEYNIRGPESSGTVYAYATRAAGEWYLDRVIVLEASSGERINVLEGDK</sequence>
<keyword evidence="1" id="KW-0812">Transmembrane</keyword>
<dbReference type="Proteomes" id="UP001339167">
    <property type="component" value="Unassembled WGS sequence"/>
</dbReference>
<organism evidence="2 3">
    <name type="scientific">Alkalimonas mucilaginosa</name>
    <dbReference type="NCBI Taxonomy" id="3057676"/>
    <lineage>
        <taxon>Bacteria</taxon>
        <taxon>Pseudomonadati</taxon>
        <taxon>Pseudomonadota</taxon>
        <taxon>Gammaproteobacteria</taxon>
        <taxon>Alkalimonas</taxon>
    </lineage>
</organism>